<dbReference type="AlphaFoldDB" id="A0A1W2BGL2"/>
<dbReference type="SUPFAM" id="SSF103025">
    <property type="entry name" value="Folate-binding domain"/>
    <property type="match status" value="1"/>
</dbReference>
<dbReference type="InterPro" id="IPR027266">
    <property type="entry name" value="TrmE/GcvT-like"/>
</dbReference>
<dbReference type="RefSeq" id="WP_084284990.1">
    <property type="nucleotide sequence ID" value="NZ_FWXJ01000013.1"/>
</dbReference>
<name>A0A1W2BGL2_9BURK</name>
<dbReference type="NCBIfam" id="TIGR03317">
    <property type="entry name" value="ygfZ_signature"/>
    <property type="match status" value="1"/>
</dbReference>
<dbReference type="OrthoDB" id="9796287at2"/>
<organism evidence="2 3">
    <name type="scientific">Polynucleobacter kasalickyi</name>
    <dbReference type="NCBI Taxonomy" id="1938817"/>
    <lineage>
        <taxon>Bacteria</taxon>
        <taxon>Pseudomonadati</taxon>
        <taxon>Pseudomonadota</taxon>
        <taxon>Betaproteobacteria</taxon>
        <taxon>Burkholderiales</taxon>
        <taxon>Burkholderiaceae</taxon>
        <taxon>Polynucleobacter</taxon>
    </lineage>
</organism>
<proteinExistence type="predicted"/>
<dbReference type="InterPro" id="IPR017703">
    <property type="entry name" value="YgfZ/GCV_T_CS"/>
</dbReference>
<dbReference type="EMBL" id="FWXJ01000013">
    <property type="protein sequence ID" value="SMC71961.1"/>
    <property type="molecule type" value="Genomic_DNA"/>
</dbReference>
<dbReference type="InterPro" id="IPR045179">
    <property type="entry name" value="YgfZ/GcvT"/>
</dbReference>
<evidence type="ECO:0000313" key="3">
    <source>
        <dbReference type="Proteomes" id="UP000192708"/>
    </source>
</evidence>
<dbReference type="STRING" id="1938817.SAMN06296008_11329"/>
<evidence type="ECO:0000256" key="1">
    <source>
        <dbReference type="ARBA" id="ARBA00022946"/>
    </source>
</evidence>
<dbReference type="PANTHER" id="PTHR22602:SF0">
    <property type="entry name" value="TRANSFERASE CAF17, MITOCHONDRIAL-RELATED"/>
    <property type="match status" value="1"/>
</dbReference>
<keyword evidence="3" id="KW-1185">Reference proteome</keyword>
<dbReference type="Gene3D" id="2.40.30.160">
    <property type="match status" value="1"/>
</dbReference>
<dbReference type="PANTHER" id="PTHR22602">
    <property type="entry name" value="TRANSFERASE CAF17, MITOCHONDRIAL-RELATED"/>
    <property type="match status" value="1"/>
</dbReference>
<accession>A0A1W2BGL2</accession>
<dbReference type="GO" id="GO:0016226">
    <property type="term" value="P:iron-sulfur cluster assembly"/>
    <property type="evidence" value="ECO:0007669"/>
    <property type="project" value="TreeGrafter"/>
</dbReference>
<reference evidence="2 3" key="1">
    <citation type="submission" date="2017-04" db="EMBL/GenBank/DDBJ databases">
        <authorList>
            <person name="Afonso C.L."/>
            <person name="Miller P.J."/>
            <person name="Scott M.A."/>
            <person name="Spackman E."/>
            <person name="Goraichik I."/>
            <person name="Dimitrov K.M."/>
            <person name="Suarez D.L."/>
            <person name="Swayne D.E."/>
        </authorList>
    </citation>
    <scope>NUCLEOTIDE SEQUENCE [LARGE SCALE GENOMIC DNA]</scope>
    <source>
        <strain evidence="2 3">VK13</strain>
    </source>
</reference>
<keyword evidence="1" id="KW-0809">Transit peptide</keyword>
<sequence length="303" mass="33878">MTLNKFQLLGDLNIICVRGDDARNFLQNLCTSDLNKTNSSKGSLSGFCSPKGRLQASFWITNPNPDEFYLWISRDIALEFSKKLSMYRLRSKVEINLLDQGLNLYGVLYSEGFENPADALAVCELPTVTYHGTKYGRVLVASTTPLFQDQVLSVQDHWLLLEVMSGVPRITSATKDLFVPQMVNFESVGGVDFKKGCYPGQEIVARSQYLGTIKRRLLIGFVSSVTGVEALLKPGQTICLTEDPDQEVGVIVLAAFSAEKNGYYLQIEVMLNCSDKQLLIRNEQQQSVQITEINQPPYQLLEI</sequence>
<evidence type="ECO:0000313" key="2">
    <source>
        <dbReference type="EMBL" id="SMC71961.1"/>
    </source>
</evidence>
<dbReference type="Proteomes" id="UP000192708">
    <property type="component" value="Unassembled WGS sequence"/>
</dbReference>
<gene>
    <name evidence="2" type="ORF">SAMN06296008_11329</name>
</gene>
<protein>
    <submittedName>
        <fullName evidence="2">Uncharacterized protein</fullName>
    </submittedName>
</protein>
<dbReference type="Gene3D" id="3.30.1360.120">
    <property type="entry name" value="Probable tRNA modification gtpase trme, domain 1"/>
    <property type="match status" value="1"/>
</dbReference>